<evidence type="ECO:0000256" key="5">
    <source>
        <dbReference type="ARBA" id="ARBA00022692"/>
    </source>
</evidence>
<protein>
    <submittedName>
        <fullName evidence="17">TonB-dependent receptor</fullName>
    </submittedName>
</protein>
<sequence length="833" mass="92655">MKNIYIALTCLVFAFASLPTHASYRIIAPNNDIQEYFRVAGSVLNESQAPVANASIMIRELQKGTVTDSNGNYVFEQVPTGNYTIEVRYVGKKMVSKKITVNDNSVFDIVLYNENEELEEVTLEGQTKNKFEASKETSSVGKMPLKAIETPQVYTSIDGEVLKNQFIFTVDDAYRNITGLQKMWSATNRAGDGGAFVNLRGFIVNNPLRNGLVAPVTTTIDAINIEKLEVLKGPSATLFGSNVTSYGGIINRVTKKPNENFGGEVAVAGGSNNYYRAQADINTPLTNDKKLLFRVNTAYTNSGNFQKKDAENSFFVFIPSLTYKFTENLDVNLEFEMLDTDAVPDQFLFYLSPALGVDNIEAIEDWGLDYKNSYMGDGLKTKSKTRNLYGAINYTISDHIKSSTNINSSYSQSNGYNPYFYIAPESTFTQDPADTEMGVIRSDQSTVDSKQKYFQVQQNFNFDFHLFNMRNRTAAGFDYLRREDEQMFIFLSAFDWVPFAGGNYDSLNAESLETTYETLRNTPGYDFDANNTYPITGVLNTYSGYISNVLTPVPGLNVLTSLRYESNNFEGGKSGQAATPEYTQGAWSPKFGLVYELVKDKVSVFGNYQNSFTSNGYILTSSDGEFVLSDPERANQWEGGFKTNLMDGRVNATISYYNIDVKNSLLNTGEYVGAQAVQKQSGSLTSKGVEFEVSAFLAKGFSLIAGTSYNDSRYTSKDELDADVYNRRPTTASSPWLTNFNASYRFMDGKLEGLGFGVGGNYASDNKIVNSNSQGVFILPSYFVLNANAYYDIHKFRFSIKADNLTDAHYWTGYTTANPQSLLSVVGGITYRL</sequence>
<dbReference type="SUPFAM" id="SSF56935">
    <property type="entry name" value="Porins"/>
    <property type="match status" value="1"/>
</dbReference>
<dbReference type="SUPFAM" id="SSF49464">
    <property type="entry name" value="Carboxypeptidase regulatory domain-like"/>
    <property type="match status" value="1"/>
</dbReference>
<comment type="subcellular location">
    <subcellularLocation>
        <location evidence="1 12">Cell outer membrane</location>
        <topology evidence="1 12">Multi-pass membrane protein</topology>
    </subcellularLocation>
</comment>
<feature type="signal peptide" evidence="14">
    <location>
        <begin position="1"/>
        <end position="22"/>
    </location>
</feature>
<dbReference type="Gene3D" id="2.170.130.10">
    <property type="entry name" value="TonB-dependent receptor, plug domain"/>
    <property type="match status" value="1"/>
</dbReference>
<dbReference type="PANTHER" id="PTHR32552">
    <property type="entry name" value="FERRICHROME IRON RECEPTOR-RELATED"/>
    <property type="match status" value="1"/>
</dbReference>
<evidence type="ECO:0000313" key="17">
    <source>
        <dbReference type="EMBL" id="MDG3584670.1"/>
    </source>
</evidence>
<evidence type="ECO:0000256" key="12">
    <source>
        <dbReference type="PROSITE-ProRule" id="PRU01360"/>
    </source>
</evidence>
<comment type="caution">
    <text evidence="17">The sequence shown here is derived from an EMBL/GenBank/DDBJ whole genome shotgun (WGS) entry which is preliminary data.</text>
</comment>
<dbReference type="RefSeq" id="WP_277898428.1">
    <property type="nucleotide sequence ID" value="NZ_JAPMUA010000001.1"/>
</dbReference>
<evidence type="ECO:0000256" key="14">
    <source>
        <dbReference type="SAM" id="SignalP"/>
    </source>
</evidence>
<dbReference type="EMBL" id="JAPMUA010000001">
    <property type="protein sequence ID" value="MDG3584670.1"/>
    <property type="molecule type" value="Genomic_DNA"/>
</dbReference>
<proteinExistence type="inferred from homology"/>
<reference evidence="17" key="1">
    <citation type="submission" date="2022-11" db="EMBL/GenBank/DDBJ databases">
        <title>High-quality draft genome sequence of Galbibacter sp. strain CMA-7.</title>
        <authorList>
            <person name="Wei L."/>
            <person name="Dong C."/>
            <person name="Shao Z."/>
        </authorList>
    </citation>
    <scope>NUCLEOTIDE SEQUENCE</scope>
    <source>
        <strain evidence="17">CMA-7</strain>
    </source>
</reference>
<dbReference type="Gene3D" id="2.40.170.20">
    <property type="entry name" value="TonB-dependent receptor, beta-barrel domain"/>
    <property type="match status" value="1"/>
</dbReference>
<feature type="chain" id="PRO_5045840829" evidence="14">
    <location>
        <begin position="23"/>
        <end position="833"/>
    </location>
</feature>
<feature type="domain" description="TonB-dependent receptor-like beta-barrel" evidence="15">
    <location>
        <begin position="366"/>
        <end position="805"/>
    </location>
</feature>
<feature type="domain" description="TonB-dependent receptor plug" evidence="16">
    <location>
        <begin position="148"/>
        <end position="242"/>
    </location>
</feature>
<evidence type="ECO:0000256" key="7">
    <source>
        <dbReference type="ARBA" id="ARBA00023004"/>
    </source>
</evidence>
<evidence type="ECO:0000256" key="8">
    <source>
        <dbReference type="ARBA" id="ARBA00023065"/>
    </source>
</evidence>
<evidence type="ECO:0000313" key="18">
    <source>
        <dbReference type="Proteomes" id="UP001153642"/>
    </source>
</evidence>
<dbReference type="Pfam" id="PF13715">
    <property type="entry name" value="CarbopepD_reg_2"/>
    <property type="match status" value="1"/>
</dbReference>
<evidence type="ECO:0000256" key="6">
    <source>
        <dbReference type="ARBA" id="ARBA00022729"/>
    </source>
</evidence>
<evidence type="ECO:0000256" key="13">
    <source>
        <dbReference type="RuleBase" id="RU003357"/>
    </source>
</evidence>
<evidence type="ECO:0000256" key="2">
    <source>
        <dbReference type="ARBA" id="ARBA00022448"/>
    </source>
</evidence>
<keyword evidence="3 12" id="KW-1134">Transmembrane beta strand</keyword>
<organism evidence="17 18">
    <name type="scientific">Galbibacter pacificus</name>
    <dbReference type="NCBI Taxonomy" id="2996052"/>
    <lineage>
        <taxon>Bacteria</taxon>
        <taxon>Pseudomonadati</taxon>
        <taxon>Bacteroidota</taxon>
        <taxon>Flavobacteriia</taxon>
        <taxon>Flavobacteriales</taxon>
        <taxon>Flavobacteriaceae</taxon>
        <taxon>Galbibacter</taxon>
    </lineage>
</organism>
<comment type="similarity">
    <text evidence="12 13">Belongs to the TonB-dependent receptor family.</text>
</comment>
<dbReference type="PROSITE" id="PS52016">
    <property type="entry name" value="TONB_DEPENDENT_REC_3"/>
    <property type="match status" value="1"/>
</dbReference>
<dbReference type="Pfam" id="PF00593">
    <property type="entry name" value="TonB_dep_Rec_b-barrel"/>
    <property type="match status" value="1"/>
</dbReference>
<evidence type="ECO:0000256" key="4">
    <source>
        <dbReference type="ARBA" id="ARBA00022496"/>
    </source>
</evidence>
<dbReference type="Pfam" id="PF07715">
    <property type="entry name" value="Plug"/>
    <property type="match status" value="1"/>
</dbReference>
<evidence type="ECO:0000259" key="16">
    <source>
        <dbReference type="Pfam" id="PF07715"/>
    </source>
</evidence>
<dbReference type="Gene3D" id="2.60.40.1120">
    <property type="entry name" value="Carboxypeptidase-like, regulatory domain"/>
    <property type="match status" value="1"/>
</dbReference>
<gene>
    <name evidence="17" type="ORF">OSR52_02235</name>
</gene>
<dbReference type="InterPro" id="IPR008969">
    <property type="entry name" value="CarboxyPept-like_regulatory"/>
</dbReference>
<dbReference type="PANTHER" id="PTHR32552:SF68">
    <property type="entry name" value="FERRICHROME OUTER MEMBRANE TRANSPORTER_PHAGE RECEPTOR"/>
    <property type="match status" value="1"/>
</dbReference>
<evidence type="ECO:0000259" key="15">
    <source>
        <dbReference type="Pfam" id="PF00593"/>
    </source>
</evidence>
<keyword evidence="11 12" id="KW-0998">Cell outer membrane</keyword>
<keyword evidence="6 14" id="KW-0732">Signal</keyword>
<keyword evidence="18" id="KW-1185">Reference proteome</keyword>
<keyword evidence="7" id="KW-0408">Iron</keyword>
<keyword evidence="2 12" id="KW-0813">Transport</keyword>
<evidence type="ECO:0000256" key="10">
    <source>
        <dbReference type="ARBA" id="ARBA00023136"/>
    </source>
</evidence>
<dbReference type="InterPro" id="IPR037066">
    <property type="entry name" value="Plug_dom_sf"/>
</dbReference>
<dbReference type="InterPro" id="IPR036942">
    <property type="entry name" value="Beta-barrel_TonB_sf"/>
</dbReference>
<keyword evidence="4" id="KW-0410">Iron transport</keyword>
<dbReference type="InterPro" id="IPR012910">
    <property type="entry name" value="Plug_dom"/>
</dbReference>
<dbReference type="Proteomes" id="UP001153642">
    <property type="component" value="Unassembled WGS sequence"/>
</dbReference>
<keyword evidence="10 12" id="KW-0472">Membrane</keyword>
<name>A0ABT6FN23_9FLAO</name>
<keyword evidence="8" id="KW-0406">Ion transport</keyword>
<dbReference type="CDD" id="cd01347">
    <property type="entry name" value="ligand_gated_channel"/>
    <property type="match status" value="1"/>
</dbReference>
<evidence type="ECO:0000256" key="11">
    <source>
        <dbReference type="ARBA" id="ARBA00023237"/>
    </source>
</evidence>
<accession>A0ABT6FN23</accession>
<keyword evidence="17" id="KW-0675">Receptor</keyword>
<dbReference type="InterPro" id="IPR000531">
    <property type="entry name" value="Beta-barrel_TonB"/>
</dbReference>
<dbReference type="InterPro" id="IPR039426">
    <property type="entry name" value="TonB-dep_rcpt-like"/>
</dbReference>
<evidence type="ECO:0000256" key="1">
    <source>
        <dbReference type="ARBA" id="ARBA00004571"/>
    </source>
</evidence>
<keyword evidence="9 13" id="KW-0798">TonB box</keyword>
<keyword evidence="5 12" id="KW-0812">Transmembrane</keyword>
<evidence type="ECO:0000256" key="3">
    <source>
        <dbReference type="ARBA" id="ARBA00022452"/>
    </source>
</evidence>
<evidence type="ECO:0000256" key="9">
    <source>
        <dbReference type="ARBA" id="ARBA00023077"/>
    </source>
</evidence>